<comment type="caution">
    <text evidence="11">The sequence shown here is derived from an EMBL/GenBank/DDBJ whole genome shotgun (WGS) entry which is preliminary data.</text>
</comment>
<evidence type="ECO:0000256" key="1">
    <source>
        <dbReference type="ARBA" id="ARBA00004141"/>
    </source>
</evidence>
<reference evidence="11 12" key="1">
    <citation type="submission" date="2015-03" db="EMBL/GenBank/DDBJ databases">
        <title>Genome sequence of Variovorax paradoxus TBEA6.</title>
        <authorList>
            <person name="Poehlein A."/>
            <person name="Schuldes J."/>
            <person name="Wuebbeler J.H."/>
            <person name="Hiessl S."/>
            <person name="Steinbuechel A."/>
            <person name="Daniel R."/>
        </authorList>
    </citation>
    <scope>NUCLEOTIDE SEQUENCE [LARGE SCALE GENOMIC DNA]</scope>
    <source>
        <strain evidence="11 12">TBEA6</strain>
    </source>
</reference>
<proteinExistence type="predicted"/>
<dbReference type="PRINTS" id="PR00762">
    <property type="entry name" value="CLCHANNEL"/>
</dbReference>
<keyword evidence="5" id="KW-0406">Ion transport</keyword>
<keyword evidence="7" id="KW-0869">Chloride channel</keyword>
<dbReference type="InterPro" id="IPR001807">
    <property type="entry name" value="ClC"/>
</dbReference>
<dbReference type="PATRIC" id="fig|34073.19.peg.4537"/>
<dbReference type="EMBL" id="JZWI01000023">
    <property type="protein sequence ID" value="KLN54514.1"/>
    <property type="molecule type" value="Genomic_DNA"/>
</dbReference>
<keyword evidence="6 10" id="KW-0472">Membrane</keyword>
<accession>A0A0H2LWE6</accession>
<dbReference type="SUPFAM" id="SSF81340">
    <property type="entry name" value="Clc chloride channel"/>
    <property type="match status" value="1"/>
</dbReference>
<feature type="transmembrane region" description="Helical" evidence="10">
    <location>
        <begin position="163"/>
        <end position="188"/>
    </location>
</feature>
<gene>
    <name evidence="11" type="primary">clcA</name>
    <name evidence="11" type="ORF">VPARA_44360</name>
</gene>
<evidence type="ECO:0000256" key="3">
    <source>
        <dbReference type="ARBA" id="ARBA00022692"/>
    </source>
</evidence>
<keyword evidence="2" id="KW-0813">Transport</keyword>
<keyword evidence="3 10" id="KW-0812">Transmembrane</keyword>
<dbReference type="GO" id="GO:0034707">
    <property type="term" value="C:chloride channel complex"/>
    <property type="evidence" value="ECO:0007669"/>
    <property type="project" value="UniProtKB-KW"/>
</dbReference>
<sequence length="457" mass="47506">MNREPDFLEHLRAELSSGRIWLDRAIVLGYAIAAGLFVVGFTLASDWVFGEFQRYYRAWPWAVLLTTPLLTAGIVWFTLRFFPGAGGSGIPQIKAALHATLPEEGRFRFASLRLTVAKIGLGAAGFAAGLSIGREGPSVQVAAGVMQHARRWLSPHTAIDGRALLVAGGAAGIAAAFNAPLAGVVFAIEELSGRLEARSSGLIITAIVLAGLVAVSVFGNSSYFGVIRVPRLGWDALGPGLLVTLLSGAAGGLFARLLIASLTGTSGRFNRWRARFPVRFAAACGLAVAVIGLVTGGVTFGAGSEAVKQMLQGHDELTPLNTVLKFVATWLTAWCGVPGGIFAPSLSIGAGIGDAVASLASSDLGPALIAMGMAGFLAAVTQAPLTAFIIVMEMVDGHSMVLSLMAAAMLASLVSRMISRPLYDTLAEHMVRRAVGSMQPGEAAEAITPAARTTPTR</sequence>
<feature type="transmembrane region" description="Helical" evidence="10">
    <location>
        <begin position="200"/>
        <end position="219"/>
    </location>
</feature>
<feature type="transmembrane region" description="Helical" evidence="10">
    <location>
        <begin position="239"/>
        <end position="259"/>
    </location>
</feature>
<dbReference type="Gene3D" id="1.10.3080.10">
    <property type="entry name" value="Clc chloride channel"/>
    <property type="match status" value="1"/>
</dbReference>
<dbReference type="RefSeq" id="WP_021004138.1">
    <property type="nucleotide sequence ID" value="NZ_JZWI01000023.1"/>
</dbReference>
<dbReference type="Pfam" id="PF00654">
    <property type="entry name" value="Voltage_CLC"/>
    <property type="match status" value="1"/>
</dbReference>
<dbReference type="InterPro" id="IPR014743">
    <property type="entry name" value="Cl-channel_core"/>
</dbReference>
<evidence type="ECO:0000256" key="4">
    <source>
        <dbReference type="ARBA" id="ARBA00022989"/>
    </source>
</evidence>
<evidence type="ECO:0000313" key="11">
    <source>
        <dbReference type="EMBL" id="KLN54514.1"/>
    </source>
</evidence>
<keyword evidence="12" id="KW-1185">Reference proteome</keyword>
<evidence type="ECO:0000256" key="9">
    <source>
        <dbReference type="ARBA" id="ARBA00023303"/>
    </source>
</evidence>
<dbReference type="GO" id="GO:0005254">
    <property type="term" value="F:chloride channel activity"/>
    <property type="evidence" value="ECO:0007669"/>
    <property type="project" value="UniProtKB-KW"/>
</dbReference>
<name>A0A0H2LWE6_VARPD</name>
<keyword evidence="9" id="KW-0407">Ion channel</keyword>
<keyword evidence="8" id="KW-0868">Chloride</keyword>
<comment type="subcellular location">
    <subcellularLocation>
        <location evidence="1">Membrane</location>
        <topology evidence="1">Multi-pass membrane protein</topology>
    </subcellularLocation>
</comment>
<feature type="transmembrane region" description="Helical" evidence="10">
    <location>
        <begin position="323"/>
        <end position="346"/>
    </location>
</feature>
<dbReference type="PANTHER" id="PTHR43427">
    <property type="entry name" value="CHLORIDE CHANNEL PROTEIN CLC-E"/>
    <property type="match status" value="1"/>
</dbReference>
<evidence type="ECO:0000256" key="5">
    <source>
        <dbReference type="ARBA" id="ARBA00023065"/>
    </source>
</evidence>
<feature type="transmembrane region" description="Helical" evidence="10">
    <location>
        <begin position="61"/>
        <end position="79"/>
    </location>
</feature>
<dbReference type="CDD" id="cd01034">
    <property type="entry name" value="EriC_like"/>
    <property type="match status" value="1"/>
</dbReference>
<feature type="transmembrane region" description="Helical" evidence="10">
    <location>
        <begin position="397"/>
        <end position="414"/>
    </location>
</feature>
<evidence type="ECO:0000313" key="12">
    <source>
        <dbReference type="Proteomes" id="UP000035170"/>
    </source>
</evidence>
<feature type="transmembrane region" description="Helical" evidence="10">
    <location>
        <begin position="25"/>
        <end position="49"/>
    </location>
</feature>
<evidence type="ECO:0000256" key="10">
    <source>
        <dbReference type="SAM" id="Phobius"/>
    </source>
</evidence>
<evidence type="ECO:0000256" key="8">
    <source>
        <dbReference type="ARBA" id="ARBA00023214"/>
    </source>
</evidence>
<evidence type="ECO:0000256" key="6">
    <source>
        <dbReference type="ARBA" id="ARBA00023136"/>
    </source>
</evidence>
<dbReference type="AlphaFoldDB" id="A0A0H2LWE6"/>
<evidence type="ECO:0000256" key="7">
    <source>
        <dbReference type="ARBA" id="ARBA00023173"/>
    </source>
</evidence>
<dbReference type="InterPro" id="IPR050368">
    <property type="entry name" value="ClC-type_chloride_channel"/>
</dbReference>
<feature type="transmembrane region" description="Helical" evidence="10">
    <location>
        <begin position="280"/>
        <end position="303"/>
    </location>
</feature>
<dbReference type="PANTHER" id="PTHR43427:SF6">
    <property type="entry name" value="CHLORIDE CHANNEL PROTEIN CLC-E"/>
    <property type="match status" value="1"/>
</dbReference>
<feature type="transmembrane region" description="Helical" evidence="10">
    <location>
        <begin position="367"/>
        <end position="391"/>
    </location>
</feature>
<evidence type="ECO:0000256" key="2">
    <source>
        <dbReference type="ARBA" id="ARBA00022448"/>
    </source>
</evidence>
<protein>
    <submittedName>
        <fullName evidence="11">H(+)/Cl(-) exchange transporter ClcA</fullName>
    </submittedName>
</protein>
<organism evidence="11 12">
    <name type="scientific">Variovorax paradoxus</name>
    <dbReference type="NCBI Taxonomy" id="34073"/>
    <lineage>
        <taxon>Bacteria</taxon>
        <taxon>Pseudomonadati</taxon>
        <taxon>Pseudomonadota</taxon>
        <taxon>Betaproteobacteria</taxon>
        <taxon>Burkholderiales</taxon>
        <taxon>Comamonadaceae</taxon>
        <taxon>Variovorax</taxon>
    </lineage>
</organism>
<dbReference type="Proteomes" id="UP000035170">
    <property type="component" value="Unassembled WGS sequence"/>
</dbReference>
<keyword evidence="4 10" id="KW-1133">Transmembrane helix</keyword>